<dbReference type="GO" id="GO:0003677">
    <property type="term" value="F:DNA binding"/>
    <property type="evidence" value="ECO:0007669"/>
    <property type="project" value="UniProtKB-UniRule"/>
</dbReference>
<feature type="non-terminal residue" evidence="3">
    <location>
        <position position="1"/>
    </location>
</feature>
<dbReference type="SUPFAM" id="SSF47095">
    <property type="entry name" value="HMG-box"/>
    <property type="match status" value="1"/>
</dbReference>
<feature type="domain" description="HMG box" evidence="2">
    <location>
        <begin position="104"/>
        <end position="172"/>
    </location>
</feature>
<keyword evidence="1" id="KW-0539">Nucleus</keyword>
<comment type="caution">
    <text evidence="3">The sequence shown here is derived from an EMBL/GenBank/DDBJ whole genome shotgun (WGS) entry which is preliminary data.</text>
</comment>
<evidence type="ECO:0000313" key="3">
    <source>
        <dbReference type="EMBL" id="KAJ3253622.1"/>
    </source>
</evidence>
<dbReference type="InterPro" id="IPR036910">
    <property type="entry name" value="HMG_box_dom_sf"/>
</dbReference>
<dbReference type="GO" id="GO:0005634">
    <property type="term" value="C:nucleus"/>
    <property type="evidence" value="ECO:0007669"/>
    <property type="project" value="UniProtKB-UniRule"/>
</dbReference>
<dbReference type="Pfam" id="PF00505">
    <property type="entry name" value="HMG_box"/>
    <property type="match status" value="1"/>
</dbReference>
<evidence type="ECO:0000313" key="4">
    <source>
        <dbReference type="Proteomes" id="UP001210925"/>
    </source>
</evidence>
<reference evidence="3" key="1">
    <citation type="submission" date="2020-05" db="EMBL/GenBank/DDBJ databases">
        <title>Phylogenomic resolution of chytrid fungi.</title>
        <authorList>
            <person name="Stajich J.E."/>
            <person name="Amses K."/>
            <person name="Simmons R."/>
            <person name="Seto K."/>
            <person name="Myers J."/>
            <person name="Bonds A."/>
            <person name="Quandt C.A."/>
            <person name="Barry K."/>
            <person name="Liu P."/>
            <person name="Grigoriev I."/>
            <person name="Longcore J.E."/>
            <person name="James T.Y."/>
        </authorList>
    </citation>
    <scope>NUCLEOTIDE SEQUENCE</scope>
    <source>
        <strain evidence="3">PLAUS21</strain>
    </source>
</reference>
<dbReference type="Gene3D" id="1.10.30.10">
    <property type="entry name" value="High mobility group box domain"/>
    <property type="match status" value="1"/>
</dbReference>
<dbReference type="SMART" id="SM00398">
    <property type="entry name" value="HMG"/>
    <property type="match status" value="1"/>
</dbReference>
<dbReference type="Proteomes" id="UP001210925">
    <property type="component" value="Unassembled WGS sequence"/>
</dbReference>
<gene>
    <name evidence="3" type="ORF">HK103_000410</name>
</gene>
<keyword evidence="4" id="KW-1185">Reference proteome</keyword>
<proteinExistence type="predicted"/>
<evidence type="ECO:0000259" key="2">
    <source>
        <dbReference type="PROSITE" id="PS50118"/>
    </source>
</evidence>
<dbReference type="EMBL" id="JADGKB010000104">
    <property type="protein sequence ID" value="KAJ3253622.1"/>
    <property type="molecule type" value="Genomic_DNA"/>
</dbReference>
<sequence length="239" mass="28236">IASMLWTKEKPSVKLHYSKLSEEIRDKDQLIDFEEQESSKITISIPENRDFTDFKSGFTPEIDQTPSIVEYLKSRSYKKPCGIKKIKRNVLVNQIIMKRDKGIPKRPMNAFFRYKRAVRERIIKEFNVQKNSEIASITANMWAEEDPEVKLFYAKETEREFTEFRRKNPAYIWPSPYEKPKLSVDLSEAIVFDPQFLKFTTGFTPSIDRCEPILDYINQCHRFPLYQSNAIDSPYINPK</sequence>
<name>A0AAD5UES4_9FUNG</name>
<dbReference type="PROSITE" id="PS50118">
    <property type="entry name" value="HMG_BOX_2"/>
    <property type="match status" value="1"/>
</dbReference>
<accession>A0AAD5UES4</accession>
<dbReference type="InterPro" id="IPR009071">
    <property type="entry name" value="HMG_box_dom"/>
</dbReference>
<protein>
    <recommendedName>
        <fullName evidence="2">HMG box domain-containing protein</fullName>
    </recommendedName>
</protein>
<feature type="DNA-binding region" description="HMG box" evidence="1">
    <location>
        <begin position="104"/>
        <end position="172"/>
    </location>
</feature>
<evidence type="ECO:0000256" key="1">
    <source>
        <dbReference type="PROSITE-ProRule" id="PRU00267"/>
    </source>
</evidence>
<dbReference type="AlphaFoldDB" id="A0AAD5UES4"/>
<organism evidence="3 4">
    <name type="scientific">Boothiomyces macroporosus</name>
    <dbReference type="NCBI Taxonomy" id="261099"/>
    <lineage>
        <taxon>Eukaryota</taxon>
        <taxon>Fungi</taxon>
        <taxon>Fungi incertae sedis</taxon>
        <taxon>Chytridiomycota</taxon>
        <taxon>Chytridiomycota incertae sedis</taxon>
        <taxon>Chytridiomycetes</taxon>
        <taxon>Rhizophydiales</taxon>
        <taxon>Terramycetaceae</taxon>
        <taxon>Boothiomyces</taxon>
    </lineage>
</organism>
<keyword evidence="1" id="KW-0238">DNA-binding</keyword>